<dbReference type="EMBL" id="BAEO01000028">
    <property type="protein sequence ID" value="GAC19198.1"/>
    <property type="molecule type" value="Genomic_DNA"/>
</dbReference>
<protein>
    <recommendedName>
        <fullName evidence="2">diguanylate cyclase</fullName>
        <ecNumber evidence="2">2.7.7.65</ecNumber>
    </recommendedName>
</protein>
<dbReference type="Pfam" id="PF00990">
    <property type="entry name" value="GGDEF"/>
    <property type="match status" value="1"/>
</dbReference>
<dbReference type="InterPro" id="IPR050469">
    <property type="entry name" value="Diguanylate_Cyclase"/>
</dbReference>
<organism evidence="6 7">
    <name type="scientific">Paraglaciecola arctica BSs20135</name>
    <dbReference type="NCBI Taxonomy" id="493475"/>
    <lineage>
        <taxon>Bacteria</taxon>
        <taxon>Pseudomonadati</taxon>
        <taxon>Pseudomonadota</taxon>
        <taxon>Gammaproteobacteria</taxon>
        <taxon>Alteromonadales</taxon>
        <taxon>Alteromonadaceae</taxon>
        <taxon>Paraglaciecola</taxon>
    </lineage>
</organism>
<feature type="transmembrane region" description="Helical" evidence="4">
    <location>
        <begin position="77"/>
        <end position="95"/>
    </location>
</feature>
<keyword evidence="4" id="KW-0812">Transmembrane</keyword>
<evidence type="ECO:0000256" key="1">
    <source>
        <dbReference type="ARBA" id="ARBA00001946"/>
    </source>
</evidence>
<dbReference type="InterPro" id="IPR043128">
    <property type="entry name" value="Rev_trsase/Diguanyl_cyclase"/>
</dbReference>
<dbReference type="RefSeq" id="WP_007619768.1">
    <property type="nucleotide sequence ID" value="NZ_BAEO01000028.1"/>
</dbReference>
<dbReference type="InterPro" id="IPR000160">
    <property type="entry name" value="GGDEF_dom"/>
</dbReference>
<dbReference type="GO" id="GO:0043709">
    <property type="term" value="P:cell adhesion involved in single-species biofilm formation"/>
    <property type="evidence" value="ECO:0007669"/>
    <property type="project" value="TreeGrafter"/>
</dbReference>
<proteinExistence type="predicted"/>
<dbReference type="GO" id="GO:1902201">
    <property type="term" value="P:negative regulation of bacterial-type flagellum-dependent cell motility"/>
    <property type="evidence" value="ECO:0007669"/>
    <property type="project" value="TreeGrafter"/>
</dbReference>
<dbReference type="GO" id="GO:0052621">
    <property type="term" value="F:diguanylate cyclase activity"/>
    <property type="evidence" value="ECO:0007669"/>
    <property type="project" value="UniProtKB-EC"/>
</dbReference>
<feature type="transmembrane region" description="Helical" evidence="4">
    <location>
        <begin position="128"/>
        <end position="147"/>
    </location>
</feature>
<dbReference type="OrthoDB" id="9759607at2"/>
<keyword evidence="4" id="KW-1133">Transmembrane helix</keyword>
<dbReference type="CDD" id="cd01949">
    <property type="entry name" value="GGDEF"/>
    <property type="match status" value="1"/>
</dbReference>
<feature type="transmembrane region" description="Helical" evidence="4">
    <location>
        <begin position="46"/>
        <end position="65"/>
    </location>
</feature>
<feature type="transmembrane region" description="Helical" evidence="4">
    <location>
        <begin position="16"/>
        <end position="34"/>
    </location>
</feature>
<dbReference type="InterPro" id="IPR029787">
    <property type="entry name" value="Nucleotide_cyclase"/>
</dbReference>
<comment type="cofactor">
    <cofactor evidence="1">
        <name>Mg(2+)</name>
        <dbReference type="ChEBI" id="CHEBI:18420"/>
    </cofactor>
</comment>
<dbReference type="Gene3D" id="3.30.70.270">
    <property type="match status" value="1"/>
</dbReference>
<dbReference type="SMART" id="SM00267">
    <property type="entry name" value="GGDEF"/>
    <property type="match status" value="1"/>
</dbReference>
<reference evidence="6 7" key="1">
    <citation type="journal article" date="2017" name="Antonie Van Leeuwenhoek">
        <title>Rhizobium rhizosphaerae sp. nov., a novel species isolated from rice rhizosphere.</title>
        <authorList>
            <person name="Zhao J.J."/>
            <person name="Zhang J."/>
            <person name="Zhang R.J."/>
            <person name="Zhang C.W."/>
            <person name="Yin H.Q."/>
            <person name="Zhang X.X."/>
        </authorList>
    </citation>
    <scope>NUCLEOTIDE SEQUENCE [LARGE SCALE GENOMIC DNA]</scope>
    <source>
        <strain evidence="6 7">BSs20135</strain>
    </source>
</reference>
<comment type="catalytic activity">
    <reaction evidence="3">
        <text>2 GTP = 3',3'-c-di-GMP + 2 diphosphate</text>
        <dbReference type="Rhea" id="RHEA:24898"/>
        <dbReference type="ChEBI" id="CHEBI:33019"/>
        <dbReference type="ChEBI" id="CHEBI:37565"/>
        <dbReference type="ChEBI" id="CHEBI:58805"/>
        <dbReference type="EC" id="2.7.7.65"/>
    </reaction>
</comment>
<keyword evidence="7" id="KW-1185">Reference proteome</keyword>
<dbReference type="NCBIfam" id="TIGR00254">
    <property type="entry name" value="GGDEF"/>
    <property type="match status" value="1"/>
</dbReference>
<feature type="transmembrane region" description="Helical" evidence="4">
    <location>
        <begin position="101"/>
        <end position="121"/>
    </location>
</feature>
<sequence length="357" mass="39855">MILRKLKTLVNNSDKIFNLVLLVVMVAICFVWAIEESLDVIFDYDRYGYIISLVVLPICFWLSYFAKNPHIARVFTFIYLTLYLLSLTVITFLQAANSGTIYSIASTLQWVPIIYIVSFLFLSNKQAILSAIGIYCLMLLMLFLAHADVFELENTVLQALLLNAAFSQGVCIFCLFGIVKLKMTKDASNLRAEKMEKAANIDGLLGIGNRRMLQRKLNTMATDYSAFSLLLIDVDHFKAINDTHGHLVGDDILRELTQCIENSLRPDDTIGRWGGEEFLAIANGTELAVAEVLAQRIREGVAQHDFATVGRVTVSIGVAQFHPDRSISHTFSSADKALYEAKHAGRNKVVVATQDSD</sequence>
<feature type="domain" description="GGDEF" evidence="5">
    <location>
        <begin position="225"/>
        <end position="354"/>
    </location>
</feature>
<feature type="transmembrane region" description="Helical" evidence="4">
    <location>
        <begin position="159"/>
        <end position="179"/>
    </location>
</feature>
<dbReference type="Proteomes" id="UP000006327">
    <property type="component" value="Unassembled WGS sequence"/>
</dbReference>
<dbReference type="EC" id="2.7.7.65" evidence="2"/>
<evidence type="ECO:0000313" key="7">
    <source>
        <dbReference type="Proteomes" id="UP000006327"/>
    </source>
</evidence>
<comment type="caution">
    <text evidence="6">The sequence shown here is derived from an EMBL/GenBank/DDBJ whole genome shotgun (WGS) entry which is preliminary data.</text>
</comment>
<evidence type="ECO:0000256" key="2">
    <source>
        <dbReference type="ARBA" id="ARBA00012528"/>
    </source>
</evidence>
<evidence type="ECO:0000313" key="6">
    <source>
        <dbReference type="EMBL" id="GAC19198.1"/>
    </source>
</evidence>
<gene>
    <name evidence="6" type="primary">adrA</name>
    <name evidence="6" type="ORF">GARC_2231</name>
</gene>
<dbReference type="FunFam" id="3.30.70.270:FF:000001">
    <property type="entry name" value="Diguanylate cyclase domain protein"/>
    <property type="match status" value="1"/>
</dbReference>
<dbReference type="STRING" id="493475.GARC_2231"/>
<accession>K6YRA6</accession>
<keyword evidence="4" id="KW-0472">Membrane</keyword>
<dbReference type="SUPFAM" id="SSF55073">
    <property type="entry name" value="Nucleotide cyclase"/>
    <property type="match status" value="1"/>
</dbReference>
<dbReference type="AlphaFoldDB" id="K6YRA6"/>
<dbReference type="eggNOG" id="COG2199">
    <property type="taxonomic scope" value="Bacteria"/>
</dbReference>
<dbReference type="PROSITE" id="PS50887">
    <property type="entry name" value="GGDEF"/>
    <property type="match status" value="1"/>
</dbReference>
<evidence type="ECO:0000256" key="3">
    <source>
        <dbReference type="ARBA" id="ARBA00034247"/>
    </source>
</evidence>
<dbReference type="PANTHER" id="PTHR45138">
    <property type="entry name" value="REGULATORY COMPONENTS OF SENSORY TRANSDUCTION SYSTEM"/>
    <property type="match status" value="1"/>
</dbReference>
<name>K6YRA6_9ALTE</name>
<evidence type="ECO:0000256" key="4">
    <source>
        <dbReference type="SAM" id="Phobius"/>
    </source>
</evidence>
<evidence type="ECO:0000259" key="5">
    <source>
        <dbReference type="PROSITE" id="PS50887"/>
    </source>
</evidence>
<dbReference type="PANTHER" id="PTHR45138:SF9">
    <property type="entry name" value="DIGUANYLATE CYCLASE DGCM-RELATED"/>
    <property type="match status" value="1"/>
</dbReference>
<dbReference type="GO" id="GO:0005886">
    <property type="term" value="C:plasma membrane"/>
    <property type="evidence" value="ECO:0007669"/>
    <property type="project" value="TreeGrafter"/>
</dbReference>